<proteinExistence type="predicted"/>
<gene>
    <name evidence="1" type="ORF">CO661_33190</name>
</gene>
<dbReference type="Proteomes" id="UP000220353">
    <property type="component" value="Unassembled WGS sequence"/>
</dbReference>
<accession>A0A2A6LN99</accession>
<sequence length="66" mass="7068">MIGEVHGHKASPSYPLNSNLAARDRLDLGVVDMSLRRTPGDRSFAEIRASGRAVGKLVAAAIERPL</sequence>
<evidence type="ECO:0000313" key="2">
    <source>
        <dbReference type="Proteomes" id="UP000220353"/>
    </source>
</evidence>
<name>A0A2A6LN99_RHIFR</name>
<comment type="caution">
    <text evidence="1">The sequence shown here is derived from an EMBL/GenBank/DDBJ whole genome shotgun (WGS) entry which is preliminary data.</text>
</comment>
<dbReference type="AlphaFoldDB" id="A0A2A6LN99"/>
<evidence type="ECO:0000313" key="1">
    <source>
        <dbReference type="EMBL" id="PDT43777.1"/>
    </source>
</evidence>
<protein>
    <submittedName>
        <fullName evidence="1">Uncharacterized protein</fullName>
    </submittedName>
</protein>
<organism evidence="1 2">
    <name type="scientific">Rhizobium fredii</name>
    <name type="common">Sinorhizobium fredii</name>
    <dbReference type="NCBI Taxonomy" id="380"/>
    <lineage>
        <taxon>Bacteria</taxon>
        <taxon>Pseudomonadati</taxon>
        <taxon>Pseudomonadota</taxon>
        <taxon>Alphaproteobacteria</taxon>
        <taxon>Hyphomicrobiales</taxon>
        <taxon>Rhizobiaceae</taxon>
        <taxon>Sinorhizobium/Ensifer group</taxon>
        <taxon>Sinorhizobium</taxon>
    </lineage>
</organism>
<dbReference type="EMBL" id="NWTC01000065">
    <property type="protein sequence ID" value="PDT43777.1"/>
    <property type="molecule type" value="Genomic_DNA"/>
</dbReference>
<reference evidence="1 2" key="1">
    <citation type="submission" date="2017-09" db="EMBL/GenBank/DDBJ databases">
        <title>Comparative genomics of rhizobia isolated from Phaseolus vulgaris in China.</title>
        <authorList>
            <person name="Tong W."/>
        </authorList>
    </citation>
    <scope>NUCLEOTIDE SEQUENCE [LARGE SCALE GENOMIC DNA]</scope>
    <source>
        <strain evidence="1 2">PCH1</strain>
    </source>
</reference>